<keyword evidence="1" id="KW-0472">Membrane</keyword>
<dbReference type="EMBL" id="MFEL01000010">
    <property type="protein sequence ID" value="OGE81186.1"/>
    <property type="molecule type" value="Genomic_DNA"/>
</dbReference>
<proteinExistence type="predicted"/>
<dbReference type="STRING" id="1817825.A2720_01450"/>
<evidence type="ECO:0000313" key="3">
    <source>
        <dbReference type="Proteomes" id="UP000178892"/>
    </source>
</evidence>
<evidence type="ECO:0000313" key="2">
    <source>
        <dbReference type="EMBL" id="OGE81186.1"/>
    </source>
</evidence>
<organism evidence="2 3">
    <name type="scientific">Candidatus Doudnabacteria bacterium RIFCSPHIGHO2_01_FULL_46_24</name>
    <dbReference type="NCBI Taxonomy" id="1817825"/>
    <lineage>
        <taxon>Bacteria</taxon>
        <taxon>Candidatus Doudnaibacteriota</taxon>
    </lineage>
</organism>
<dbReference type="AlphaFoldDB" id="A0A1F5NU43"/>
<comment type="caution">
    <text evidence="2">The sequence shown here is derived from an EMBL/GenBank/DDBJ whole genome shotgun (WGS) entry which is preliminary data.</text>
</comment>
<keyword evidence="1" id="KW-0812">Transmembrane</keyword>
<sequence length="516" mass="56084">MATVIKLGKKDDIVSVIRRIKDLKDKEVVFELEKGSLLLSSSANLKLIKRTGETLGKKVSVTTDDELGRLLAIKAGVLLDQTEEDVKRIAPRARMFSQTKRTGVGDLRAKRTLPKSVLKVDASPLAKYLTKGLPKPRFAKVYKTGLISLLALAIIVGVVLIGLPQANVVVYARSEPISRDIDLRVDKSASEFNPDTLTVPGKLIVRELSQTKNYPVTGTRVAGEKASGEVVIYNGTNNTLKLLASTTTFTVDGKNYHFTRDVTDIKPSSQNSNPNQPVPIVAAEGGERYNLSSQTRLEIKNAALGNRPEVYAVSGEITGGTSSAQLALSREDLDKALIQSTEDLIKTAETELNAETPGHSFISSGAKVEVLAQTANKNLGDAAENFDFTVIARISGLVFKQSDASGLISQQINSLLSEDKYLVEGAEQKLTTSFKSLDLGVGIGTLAVHFETLVAYKIDQTNLSRILSGKKASEIKEILLSKPEIDRVDVKFSPFFVRKAPRFNGRIQIETVLSQF</sequence>
<gene>
    <name evidence="2" type="ORF">A2720_01450</name>
</gene>
<evidence type="ECO:0008006" key="4">
    <source>
        <dbReference type="Google" id="ProtNLM"/>
    </source>
</evidence>
<reference evidence="2 3" key="1">
    <citation type="journal article" date="2016" name="Nat. Commun.">
        <title>Thousands of microbial genomes shed light on interconnected biogeochemical processes in an aquifer system.</title>
        <authorList>
            <person name="Anantharaman K."/>
            <person name="Brown C.T."/>
            <person name="Hug L.A."/>
            <person name="Sharon I."/>
            <person name="Castelle C.J."/>
            <person name="Probst A.J."/>
            <person name="Thomas B.C."/>
            <person name="Singh A."/>
            <person name="Wilkins M.J."/>
            <person name="Karaoz U."/>
            <person name="Brodie E.L."/>
            <person name="Williams K.H."/>
            <person name="Hubbard S.S."/>
            <person name="Banfield J.F."/>
        </authorList>
    </citation>
    <scope>NUCLEOTIDE SEQUENCE [LARGE SCALE GENOMIC DNA]</scope>
</reference>
<protein>
    <recommendedName>
        <fullName evidence="4">Baseplate protein J-like domain-containing protein</fullName>
    </recommendedName>
</protein>
<name>A0A1F5NU43_9BACT</name>
<feature type="transmembrane region" description="Helical" evidence="1">
    <location>
        <begin position="141"/>
        <end position="163"/>
    </location>
</feature>
<accession>A0A1F5NU43</accession>
<dbReference type="Proteomes" id="UP000178892">
    <property type="component" value="Unassembled WGS sequence"/>
</dbReference>
<evidence type="ECO:0000256" key="1">
    <source>
        <dbReference type="SAM" id="Phobius"/>
    </source>
</evidence>
<keyword evidence="1" id="KW-1133">Transmembrane helix</keyword>